<organism evidence="7 8">
    <name type="scientific">Acanthopleuribacter pedis</name>
    <dbReference type="NCBI Taxonomy" id="442870"/>
    <lineage>
        <taxon>Bacteria</taxon>
        <taxon>Pseudomonadati</taxon>
        <taxon>Acidobacteriota</taxon>
        <taxon>Holophagae</taxon>
        <taxon>Acanthopleuribacterales</taxon>
        <taxon>Acanthopleuribacteraceae</taxon>
        <taxon>Acanthopleuribacter</taxon>
    </lineage>
</organism>
<reference evidence="7" key="1">
    <citation type="submission" date="2021-03" db="EMBL/GenBank/DDBJ databases">
        <authorList>
            <person name="Wang G."/>
        </authorList>
    </citation>
    <scope>NUCLEOTIDE SEQUENCE</scope>
    <source>
        <strain evidence="7">KCTC 12899</strain>
    </source>
</reference>
<dbReference type="PROSITE" id="PS00211">
    <property type="entry name" value="ABC_TRANSPORTER_1"/>
    <property type="match status" value="1"/>
</dbReference>
<sequence length="298" mass="33286">MILSVDGVSKSFGSLKAVNNVSFEIKKGRICGFLGPNGAGKTTLIRMIMDIYTPDQGRVTLAPDLTDHDRKNQIGYLPEVRGLYTKAKVRETLLYFARLKGLSKQKSVEHTDFFLERLHMQDVANQKIEKLSKGNQQKIQVIAAMVAKPPLLILDEPFSGLDPVNIKMVSDLITELCAEGVSIVLSTHQMNQAETFCHDILLFNKGTLILSGEMGAVIEQFSGNVLMLETSDEIPPSPLYRLIGREGKVSRIELAEDITVQALLHWLVWSGVDTHSLQPYRVPLSDIFIQEVSRHETR</sequence>
<dbReference type="Pfam" id="PF00005">
    <property type="entry name" value="ABC_tran"/>
    <property type="match status" value="1"/>
</dbReference>
<keyword evidence="4" id="KW-0547">Nucleotide-binding</keyword>
<dbReference type="GO" id="GO:0005524">
    <property type="term" value="F:ATP binding"/>
    <property type="evidence" value="ECO:0007669"/>
    <property type="project" value="UniProtKB-KW"/>
</dbReference>
<dbReference type="RefSeq" id="WP_207862749.1">
    <property type="nucleotide sequence ID" value="NZ_JAFREP010000042.1"/>
</dbReference>
<proteinExistence type="inferred from homology"/>
<dbReference type="GO" id="GO:0016887">
    <property type="term" value="F:ATP hydrolysis activity"/>
    <property type="evidence" value="ECO:0007669"/>
    <property type="project" value="InterPro"/>
</dbReference>
<evidence type="ECO:0000256" key="1">
    <source>
        <dbReference type="ARBA" id="ARBA00005417"/>
    </source>
</evidence>
<dbReference type="SUPFAM" id="SSF52540">
    <property type="entry name" value="P-loop containing nucleoside triphosphate hydrolases"/>
    <property type="match status" value="1"/>
</dbReference>
<keyword evidence="3" id="KW-0536">Nodulation</keyword>
<evidence type="ECO:0000313" key="7">
    <source>
        <dbReference type="EMBL" id="MBO1322778.1"/>
    </source>
</evidence>
<dbReference type="InterPro" id="IPR017871">
    <property type="entry name" value="ABC_transporter-like_CS"/>
</dbReference>
<protein>
    <submittedName>
        <fullName evidence="7">ATP-binding cassette domain-containing protein</fullName>
    </submittedName>
</protein>
<dbReference type="AlphaFoldDB" id="A0A8J7QQT7"/>
<dbReference type="Proteomes" id="UP000664417">
    <property type="component" value="Unassembled WGS sequence"/>
</dbReference>
<dbReference type="InterPro" id="IPR027417">
    <property type="entry name" value="P-loop_NTPase"/>
</dbReference>
<evidence type="ECO:0000259" key="6">
    <source>
        <dbReference type="PROSITE" id="PS50893"/>
    </source>
</evidence>
<dbReference type="EMBL" id="JAFREP010000042">
    <property type="protein sequence ID" value="MBO1322778.1"/>
    <property type="molecule type" value="Genomic_DNA"/>
</dbReference>
<comment type="similarity">
    <text evidence="1">Belongs to the ABC transporter superfamily.</text>
</comment>
<keyword evidence="8" id="KW-1185">Reference proteome</keyword>
<dbReference type="SMART" id="SM00382">
    <property type="entry name" value="AAA"/>
    <property type="match status" value="1"/>
</dbReference>
<dbReference type="Gene3D" id="3.40.50.300">
    <property type="entry name" value="P-loop containing nucleotide triphosphate hydrolases"/>
    <property type="match status" value="1"/>
</dbReference>
<accession>A0A8J7QQT7</accession>
<evidence type="ECO:0000256" key="3">
    <source>
        <dbReference type="ARBA" id="ARBA00022458"/>
    </source>
</evidence>
<dbReference type="PROSITE" id="PS50893">
    <property type="entry name" value="ABC_TRANSPORTER_2"/>
    <property type="match status" value="1"/>
</dbReference>
<evidence type="ECO:0000313" key="8">
    <source>
        <dbReference type="Proteomes" id="UP000664417"/>
    </source>
</evidence>
<evidence type="ECO:0000256" key="5">
    <source>
        <dbReference type="ARBA" id="ARBA00022840"/>
    </source>
</evidence>
<dbReference type="PANTHER" id="PTHR42711:SF5">
    <property type="entry name" value="ABC TRANSPORTER ATP-BINDING PROTEIN NATA"/>
    <property type="match status" value="1"/>
</dbReference>
<dbReference type="InterPro" id="IPR003593">
    <property type="entry name" value="AAA+_ATPase"/>
</dbReference>
<dbReference type="PANTHER" id="PTHR42711">
    <property type="entry name" value="ABC TRANSPORTER ATP-BINDING PROTEIN"/>
    <property type="match status" value="1"/>
</dbReference>
<dbReference type="InterPro" id="IPR003439">
    <property type="entry name" value="ABC_transporter-like_ATP-bd"/>
</dbReference>
<evidence type="ECO:0000256" key="2">
    <source>
        <dbReference type="ARBA" id="ARBA00022448"/>
    </source>
</evidence>
<comment type="caution">
    <text evidence="7">The sequence shown here is derived from an EMBL/GenBank/DDBJ whole genome shotgun (WGS) entry which is preliminary data.</text>
</comment>
<gene>
    <name evidence="7" type="ORF">J3U88_30175</name>
</gene>
<keyword evidence="5 7" id="KW-0067">ATP-binding</keyword>
<feature type="domain" description="ABC transporter" evidence="6">
    <location>
        <begin position="3"/>
        <end position="230"/>
    </location>
</feature>
<name>A0A8J7QQT7_9BACT</name>
<keyword evidence="2" id="KW-0813">Transport</keyword>
<evidence type="ECO:0000256" key="4">
    <source>
        <dbReference type="ARBA" id="ARBA00022741"/>
    </source>
</evidence>
<dbReference type="InterPro" id="IPR050763">
    <property type="entry name" value="ABC_transporter_ATP-binding"/>
</dbReference>